<evidence type="ECO:0000313" key="2">
    <source>
        <dbReference type="Proteomes" id="UP000289411"/>
    </source>
</evidence>
<comment type="caution">
    <text evidence="1">The sequence shown here is derived from an EMBL/GenBank/DDBJ whole genome shotgun (WGS) entry which is preliminary data.</text>
</comment>
<dbReference type="EMBL" id="QYBC01000001">
    <property type="protein sequence ID" value="RYB07674.1"/>
    <property type="molecule type" value="Genomic_DNA"/>
</dbReference>
<evidence type="ECO:0000313" key="1">
    <source>
        <dbReference type="EMBL" id="RYB07674.1"/>
    </source>
</evidence>
<dbReference type="Proteomes" id="UP000289411">
    <property type="component" value="Unassembled WGS sequence"/>
</dbReference>
<dbReference type="OrthoDB" id="9895445at2"/>
<reference evidence="1 2" key="2">
    <citation type="submission" date="2019-02" db="EMBL/GenBank/DDBJ databases">
        <title>'Lichenibacterium ramalinii' gen. nov. sp. nov., 'Lichenibacterium minor' gen. nov. sp. nov.</title>
        <authorList>
            <person name="Pankratov T."/>
        </authorList>
    </citation>
    <scope>NUCLEOTIDE SEQUENCE [LARGE SCALE GENOMIC DNA]</scope>
    <source>
        <strain evidence="1 2">RmlP001</strain>
    </source>
</reference>
<reference evidence="1 2" key="1">
    <citation type="submission" date="2018-09" db="EMBL/GenBank/DDBJ databases">
        <authorList>
            <person name="Grouzdev D.S."/>
            <person name="Krutkina M.S."/>
        </authorList>
    </citation>
    <scope>NUCLEOTIDE SEQUENCE [LARGE SCALE GENOMIC DNA]</scope>
    <source>
        <strain evidence="1 2">RmlP001</strain>
    </source>
</reference>
<dbReference type="AlphaFoldDB" id="A0A4Q2RI74"/>
<protein>
    <submittedName>
        <fullName evidence="1">Uncharacterized protein</fullName>
    </submittedName>
</protein>
<gene>
    <name evidence="1" type="ORF">D3272_00635</name>
</gene>
<name>A0A4Q2RI74_9HYPH</name>
<proteinExistence type="predicted"/>
<organism evidence="1 2">
    <name type="scientific">Lichenibacterium ramalinae</name>
    <dbReference type="NCBI Taxonomy" id="2316527"/>
    <lineage>
        <taxon>Bacteria</taxon>
        <taxon>Pseudomonadati</taxon>
        <taxon>Pseudomonadota</taxon>
        <taxon>Alphaproteobacteria</taxon>
        <taxon>Hyphomicrobiales</taxon>
        <taxon>Lichenihabitantaceae</taxon>
        <taxon>Lichenibacterium</taxon>
    </lineage>
</organism>
<accession>A0A4Q2RI74</accession>
<keyword evidence="2" id="KW-1185">Reference proteome</keyword>
<dbReference type="RefSeq" id="WP_129217144.1">
    <property type="nucleotide sequence ID" value="NZ_QYBC01000001.1"/>
</dbReference>
<sequence>MDAFPDFTNTVRYALTHRAAAEGRVDIVLDLFRGAVPALTRTIARVEPTQVAPVMLKCRRYLDLRGAHAVAPVSVPSPGAVRRREEAPRAAAPMAAFDWMFAG</sequence>